<reference evidence="1" key="2">
    <citation type="journal article" date="2015" name="Data Brief">
        <title>Shoot transcriptome of the giant reed, Arundo donax.</title>
        <authorList>
            <person name="Barrero R.A."/>
            <person name="Guerrero F.D."/>
            <person name="Moolhuijzen P."/>
            <person name="Goolsby J.A."/>
            <person name="Tidwell J."/>
            <person name="Bellgard S.E."/>
            <person name="Bellgard M.I."/>
        </authorList>
    </citation>
    <scope>NUCLEOTIDE SEQUENCE</scope>
    <source>
        <tissue evidence="1">Shoot tissue taken approximately 20 cm above the soil surface</tissue>
    </source>
</reference>
<proteinExistence type="predicted"/>
<reference evidence="1" key="1">
    <citation type="submission" date="2014-09" db="EMBL/GenBank/DDBJ databases">
        <authorList>
            <person name="Magalhaes I.L.F."/>
            <person name="Oliveira U."/>
            <person name="Santos F.R."/>
            <person name="Vidigal T.H.D.A."/>
            <person name="Brescovit A.D."/>
            <person name="Santos A.J."/>
        </authorList>
    </citation>
    <scope>NUCLEOTIDE SEQUENCE</scope>
    <source>
        <tissue evidence="1">Shoot tissue taken approximately 20 cm above the soil surface</tissue>
    </source>
</reference>
<evidence type="ECO:0000313" key="1">
    <source>
        <dbReference type="EMBL" id="JAD37607.1"/>
    </source>
</evidence>
<dbReference type="EMBL" id="GBRH01260288">
    <property type="protein sequence ID" value="JAD37607.1"/>
    <property type="molecule type" value="Transcribed_RNA"/>
</dbReference>
<sequence>MRFLRSTKATANPEGMLPLAITLAMAFQNNVINVASTSDGIS</sequence>
<organism evidence="1">
    <name type="scientific">Arundo donax</name>
    <name type="common">Giant reed</name>
    <name type="synonym">Donax arundinaceus</name>
    <dbReference type="NCBI Taxonomy" id="35708"/>
    <lineage>
        <taxon>Eukaryota</taxon>
        <taxon>Viridiplantae</taxon>
        <taxon>Streptophyta</taxon>
        <taxon>Embryophyta</taxon>
        <taxon>Tracheophyta</taxon>
        <taxon>Spermatophyta</taxon>
        <taxon>Magnoliopsida</taxon>
        <taxon>Liliopsida</taxon>
        <taxon>Poales</taxon>
        <taxon>Poaceae</taxon>
        <taxon>PACMAD clade</taxon>
        <taxon>Arundinoideae</taxon>
        <taxon>Arundineae</taxon>
        <taxon>Arundo</taxon>
    </lineage>
</organism>
<name>A0A0A8ZS33_ARUDO</name>
<accession>A0A0A8ZS33</accession>
<dbReference type="AlphaFoldDB" id="A0A0A8ZS33"/>
<protein>
    <submittedName>
        <fullName evidence="1">Uncharacterized protein</fullName>
    </submittedName>
</protein>